<dbReference type="RefSeq" id="WP_069115828.1">
    <property type="nucleotide sequence ID" value="NZ_CP017015.1"/>
</dbReference>
<protein>
    <recommendedName>
        <fullName evidence="1">N-acetyltransferase domain-containing protein</fullName>
    </recommendedName>
</protein>
<name>A0A1B3SJE4_9MOLU</name>
<dbReference type="Proteomes" id="UP000094378">
    <property type="component" value="Chromosome"/>
</dbReference>
<dbReference type="KEGG" id="shj:SHELI_v1c00930"/>
<feature type="domain" description="N-acetyltransferase" evidence="1">
    <location>
        <begin position="1"/>
        <end position="145"/>
    </location>
</feature>
<evidence type="ECO:0000259" key="1">
    <source>
        <dbReference type="PROSITE" id="PS51186"/>
    </source>
</evidence>
<dbReference type="AlphaFoldDB" id="A0A1B3SJE4"/>
<accession>A0A1B3SJE4</accession>
<dbReference type="SUPFAM" id="SSF55729">
    <property type="entry name" value="Acyl-CoA N-acyltransferases (Nat)"/>
    <property type="match status" value="1"/>
</dbReference>
<sequence length="145" mass="17066">MNISYKTYLGQNNGVYKDAVKLRWATFVVEQKCYDVPDEDEKDLISQHVVGYYNKIPICCARIFVKDGFLVWGRIAVDINFRKNNIGIKLLNFLKDFSKSNFDFDEVHIHAQYYAKHFYERAGFESYGDKFIEDGIEHISMKLKL</sequence>
<dbReference type="Pfam" id="PF13673">
    <property type="entry name" value="Acetyltransf_10"/>
    <property type="match status" value="1"/>
</dbReference>
<reference evidence="2 3" key="1">
    <citation type="submission" date="2016-08" db="EMBL/GenBank/DDBJ databases">
        <title>Complete genome sequence of Spiroplasma helicoides TABS-2 (DSM 22551).</title>
        <authorList>
            <person name="Shen W.-Y."/>
            <person name="Lo W.-S."/>
            <person name="Lai Y.-C."/>
            <person name="Kuo C.-H."/>
        </authorList>
    </citation>
    <scope>NUCLEOTIDE SEQUENCE [LARGE SCALE GENOMIC DNA]</scope>
    <source>
        <strain evidence="2 3">TABS-2</strain>
    </source>
</reference>
<organism evidence="2 3">
    <name type="scientific">Spiroplasma helicoides</name>
    <dbReference type="NCBI Taxonomy" id="216938"/>
    <lineage>
        <taxon>Bacteria</taxon>
        <taxon>Bacillati</taxon>
        <taxon>Mycoplasmatota</taxon>
        <taxon>Mollicutes</taxon>
        <taxon>Entomoplasmatales</taxon>
        <taxon>Spiroplasmataceae</taxon>
        <taxon>Spiroplasma</taxon>
    </lineage>
</organism>
<dbReference type="GO" id="GO:0016747">
    <property type="term" value="F:acyltransferase activity, transferring groups other than amino-acyl groups"/>
    <property type="evidence" value="ECO:0007669"/>
    <property type="project" value="InterPro"/>
</dbReference>
<dbReference type="PROSITE" id="PS51186">
    <property type="entry name" value="GNAT"/>
    <property type="match status" value="1"/>
</dbReference>
<dbReference type="EMBL" id="CP017015">
    <property type="protein sequence ID" value="AOG60048.1"/>
    <property type="molecule type" value="Genomic_DNA"/>
</dbReference>
<dbReference type="Gene3D" id="3.40.630.30">
    <property type="match status" value="1"/>
</dbReference>
<proteinExistence type="predicted"/>
<evidence type="ECO:0000313" key="2">
    <source>
        <dbReference type="EMBL" id="AOG60048.1"/>
    </source>
</evidence>
<dbReference type="InterPro" id="IPR016181">
    <property type="entry name" value="Acyl_CoA_acyltransferase"/>
</dbReference>
<keyword evidence="3" id="KW-1185">Reference proteome</keyword>
<gene>
    <name evidence="2" type="ORF">SHELI_v1c00930</name>
</gene>
<dbReference type="InterPro" id="IPR000182">
    <property type="entry name" value="GNAT_dom"/>
</dbReference>
<evidence type="ECO:0000313" key="3">
    <source>
        <dbReference type="Proteomes" id="UP000094378"/>
    </source>
</evidence>